<evidence type="ECO:0000256" key="1">
    <source>
        <dbReference type="SAM" id="Phobius"/>
    </source>
</evidence>
<evidence type="ECO:0000313" key="3">
    <source>
        <dbReference type="Proteomes" id="UP000033163"/>
    </source>
</evidence>
<feature type="transmembrane region" description="Helical" evidence="1">
    <location>
        <begin position="279"/>
        <end position="298"/>
    </location>
</feature>
<sequence length="690" mass="78418">MKWGMPGMTRSQYFFNSSVIRQCLRQHGWIGIIYTLGLLFSLPLQLFMSRYPGAEPQKIDTLFRVGGNIQMLFIISLPVAAGLFLFRYLQSRMASDLWHSLPLRREHLLTAHLASGLGLLLLPVWLTAAVTAMVTPMNGNMYIYQGSDIWSWCLTVSILTLFLFVFSIFVGICTGQTVLQGIIIYILLLLPAVLMELVNLHLNRYLYGYPEWFGLNNDRLVWSPLLHLIVLAEEPYSTGELWAYSGLSLVFIVFSYILYRKRSAEKSGQAIAFTYFNPLFKAGVMLCAMLLAGTYFAAVKPHQVGWILCSHFAGALLGYIAAEMIIRKTWHILSRRVPLEFAVYGVLLGLLIYIPVSGLTGYESRVPAAEHITGVYAGSNYRMYNDDSYNRYASGEVAKVSSGSRVPFSGGQQYVEAVRNLHQTLVTMRPDKNAFPLEGYTRGSRMFTLAYQLDNGRKMVREYRIPAQGFEPEMKAVMGNEDFKRAEYDIQALNTEIESFRLSSRNRVVRITEPEDVQEFKDILIREKLNMSYEDQNEGQLPIAYIQPINKPADEEEGSGRAMVTVTRNYEWLPSYKELGNWMEQKGYADKIRTTAQDVKSAEIIKDDYKGKLSPEKIYNVELHMALARQQKLSVVTRDKKLIEGILENQREYAGKNGMYAAKLEYTDGDTQYVSLDGKGLEPALKQLLP</sequence>
<keyword evidence="1" id="KW-1133">Transmembrane helix</keyword>
<feature type="transmembrane region" description="Helical" evidence="1">
    <location>
        <begin position="182"/>
        <end position="202"/>
    </location>
</feature>
<proteinExistence type="predicted"/>
<evidence type="ECO:0000313" key="2">
    <source>
        <dbReference type="EMBL" id="CQR53018.1"/>
    </source>
</evidence>
<keyword evidence="1" id="KW-0472">Membrane</keyword>
<feature type="transmembrane region" description="Helical" evidence="1">
    <location>
        <begin position="68"/>
        <end position="89"/>
    </location>
</feature>
<gene>
    <name evidence="2" type="ORF">PRIO_1144</name>
</gene>
<organism evidence="2 3">
    <name type="scientific">Paenibacillus riograndensis SBR5</name>
    <dbReference type="NCBI Taxonomy" id="1073571"/>
    <lineage>
        <taxon>Bacteria</taxon>
        <taxon>Bacillati</taxon>
        <taxon>Bacillota</taxon>
        <taxon>Bacilli</taxon>
        <taxon>Bacillales</taxon>
        <taxon>Paenibacillaceae</taxon>
        <taxon>Paenibacillus</taxon>
        <taxon>Paenibacillus sonchi group</taxon>
    </lineage>
</organism>
<dbReference type="RefSeq" id="WP_141639137.1">
    <property type="nucleotide sequence ID" value="NZ_AGBD01000922.1"/>
</dbReference>
<dbReference type="AlphaFoldDB" id="A0A0E4CUX6"/>
<dbReference type="Proteomes" id="UP000033163">
    <property type="component" value="Chromosome I"/>
</dbReference>
<feature type="transmembrane region" description="Helical" evidence="1">
    <location>
        <begin position="28"/>
        <end position="48"/>
    </location>
</feature>
<name>A0A0E4CUX6_9BACL</name>
<reference evidence="3" key="1">
    <citation type="submission" date="2015-03" db="EMBL/GenBank/DDBJ databases">
        <authorList>
            <person name="Wibberg D."/>
        </authorList>
    </citation>
    <scope>NUCLEOTIDE SEQUENCE [LARGE SCALE GENOMIC DNA]</scope>
</reference>
<feature type="transmembrane region" description="Helical" evidence="1">
    <location>
        <begin position="149"/>
        <end position="170"/>
    </location>
</feature>
<accession>A0A0E4CUX6</accession>
<dbReference type="EMBL" id="LN831776">
    <property type="protein sequence ID" value="CQR53018.1"/>
    <property type="molecule type" value="Genomic_DNA"/>
</dbReference>
<feature type="transmembrane region" description="Helical" evidence="1">
    <location>
        <begin position="337"/>
        <end position="356"/>
    </location>
</feature>
<dbReference type="PATRIC" id="fig|1073571.4.peg.1181"/>
<dbReference type="HOGENOM" id="CLU_017352_1_0_9"/>
<protein>
    <submittedName>
        <fullName evidence="2">Putative membrane protein</fullName>
    </submittedName>
</protein>
<feature type="transmembrane region" description="Helical" evidence="1">
    <location>
        <begin position="241"/>
        <end position="259"/>
    </location>
</feature>
<feature type="transmembrane region" description="Helical" evidence="1">
    <location>
        <begin position="304"/>
        <end position="325"/>
    </location>
</feature>
<dbReference type="KEGG" id="pri:PRIO_1144"/>
<keyword evidence="1" id="KW-0812">Transmembrane</keyword>
<feature type="transmembrane region" description="Helical" evidence="1">
    <location>
        <begin position="109"/>
        <end position="129"/>
    </location>
</feature>